<organism evidence="1 2">
    <name type="scientific">Mauremys mutica</name>
    <name type="common">yellowpond turtle</name>
    <dbReference type="NCBI Taxonomy" id="74926"/>
    <lineage>
        <taxon>Eukaryota</taxon>
        <taxon>Metazoa</taxon>
        <taxon>Chordata</taxon>
        <taxon>Craniata</taxon>
        <taxon>Vertebrata</taxon>
        <taxon>Euteleostomi</taxon>
        <taxon>Archelosauria</taxon>
        <taxon>Testudinata</taxon>
        <taxon>Testudines</taxon>
        <taxon>Cryptodira</taxon>
        <taxon>Durocryptodira</taxon>
        <taxon>Testudinoidea</taxon>
        <taxon>Geoemydidae</taxon>
        <taxon>Geoemydinae</taxon>
        <taxon>Mauremys</taxon>
    </lineage>
</organism>
<dbReference type="EMBL" id="JAHDVG010000488">
    <property type="protein sequence ID" value="KAH1165715.1"/>
    <property type="molecule type" value="Genomic_DNA"/>
</dbReference>
<accession>A0A9D3WS60</accession>
<protein>
    <submittedName>
        <fullName evidence="1">Uncharacterized protein</fullName>
    </submittedName>
</protein>
<sequence>MEFIFTPKMLSHLRRKCYISDIPEEKEGAAKGIPLAQLFIDTSEPDSKTQTLVRQNDDCPLSVGQGHRRRLCSDKLTVRSDIQGWGVIG</sequence>
<gene>
    <name evidence="1" type="ORF">KIL84_023274</name>
</gene>
<dbReference type="AlphaFoldDB" id="A0A9D3WS60"/>
<name>A0A9D3WS60_9SAUR</name>
<dbReference type="Proteomes" id="UP000827986">
    <property type="component" value="Unassembled WGS sequence"/>
</dbReference>
<keyword evidence="2" id="KW-1185">Reference proteome</keyword>
<evidence type="ECO:0000313" key="2">
    <source>
        <dbReference type="Proteomes" id="UP000827986"/>
    </source>
</evidence>
<reference evidence="1" key="1">
    <citation type="submission" date="2021-09" db="EMBL/GenBank/DDBJ databases">
        <title>The genome of Mauremys mutica provides insights into the evolution of semi-aquatic lifestyle.</title>
        <authorList>
            <person name="Gong S."/>
            <person name="Gao Y."/>
        </authorList>
    </citation>
    <scope>NUCLEOTIDE SEQUENCE</scope>
    <source>
        <strain evidence="1">MM-2020</strain>
        <tissue evidence="1">Muscle</tissue>
    </source>
</reference>
<evidence type="ECO:0000313" key="1">
    <source>
        <dbReference type="EMBL" id="KAH1165715.1"/>
    </source>
</evidence>
<comment type="caution">
    <text evidence="1">The sequence shown here is derived from an EMBL/GenBank/DDBJ whole genome shotgun (WGS) entry which is preliminary data.</text>
</comment>
<proteinExistence type="predicted"/>